<reference evidence="3" key="1">
    <citation type="journal article" date="2019" name="Sci. Rep.">
        <title>Draft genome of Tanacetum cinerariifolium, the natural source of mosquito coil.</title>
        <authorList>
            <person name="Yamashiro T."/>
            <person name="Shiraishi A."/>
            <person name="Satake H."/>
            <person name="Nakayama K."/>
        </authorList>
    </citation>
    <scope>NUCLEOTIDE SEQUENCE</scope>
</reference>
<feature type="domain" description="Retroviral polymerase SH3-like" evidence="2">
    <location>
        <begin position="193"/>
        <end position="240"/>
    </location>
</feature>
<accession>A0A6L2KY69</accession>
<feature type="region of interest" description="Disordered" evidence="1">
    <location>
        <begin position="309"/>
        <end position="375"/>
    </location>
</feature>
<dbReference type="AlphaFoldDB" id="A0A6L2KY69"/>
<dbReference type="InterPro" id="IPR057670">
    <property type="entry name" value="SH3_retrovirus"/>
</dbReference>
<feature type="compositionally biased region" description="Low complexity" evidence="1">
    <location>
        <begin position="357"/>
        <end position="367"/>
    </location>
</feature>
<organism evidence="3">
    <name type="scientific">Tanacetum cinerariifolium</name>
    <name type="common">Dalmatian daisy</name>
    <name type="synonym">Chrysanthemum cinerariifolium</name>
    <dbReference type="NCBI Taxonomy" id="118510"/>
    <lineage>
        <taxon>Eukaryota</taxon>
        <taxon>Viridiplantae</taxon>
        <taxon>Streptophyta</taxon>
        <taxon>Embryophyta</taxon>
        <taxon>Tracheophyta</taxon>
        <taxon>Spermatophyta</taxon>
        <taxon>Magnoliopsida</taxon>
        <taxon>eudicotyledons</taxon>
        <taxon>Gunneridae</taxon>
        <taxon>Pentapetalae</taxon>
        <taxon>asterids</taxon>
        <taxon>campanulids</taxon>
        <taxon>Asterales</taxon>
        <taxon>Asteraceae</taxon>
        <taxon>Asteroideae</taxon>
        <taxon>Anthemideae</taxon>
        <taxon>Anthemidinae</taxon>
        <taxon>Tanacetum</taxon>
    </lineage>
</organism>
<evidence type="ECO:0000256" key="1">
    <source>
        <dbReference type="SAM" id="MobiDB-lite"/>
    </source>
</evidence>
<sequence>MLISQLEMHGEVIPQEEINQKFLRSVSQEWNMHTIVWRNKSEIETLSLDDLFNNLKACESESDQVEEGPTNFALMAYSSTSSSSSTNSKTVSESVIEKPMVESTKPKTVRNENGAPIIEDWVSKRPIKNVINNAYSTAKRPITNRTASKNTKINQKVNTGRTTHVNTARPKTNTTRPKVVLNVVQGNHVNAVKASACKFDRKTDEGSFIGHSTNSNACRVFNSRARIVKENLHVKFSENTPNIAGSGPNWLFDMDAVSKSMNYKPVVEGNQSNVSTSTKACNNVGKTSMEIVPDKDYILVPLWTQDPLFSSSSKDSPGAGYKPSKEEEKKDAEDLLNEDSEVSSTTEPRVNQEKDANVNNTNNINTVSPTDNASGIEDNVVDENIVYGCADDLNIPNLKEIGRFGDVEDDDSGAKMNNLDTYF</sequence>
<evidence type="ECO:0000313" key="3">
    <source>
        <dbReference type="EMBL" id="GEU54621.1"/>
    </source>
</evidence>
<name>A0A6L2KY69_TANCI</name>
<protein>
    <recommendedName>
        <fullName evidence="2">Retroviral polymerase SH3-like domain-containing protein</fullName>
    </recommendedName>
</protein>
<proteinExistence type="predicted"/>
<dbReference type="Pfam" id="PF25597">
    <property type="entry name" value="SH3_retrovirus"/>
    <property type="match status" value="1"/>
</dbReference>
<dbReference type="EMBL" id="BKCJ010003361">
    <property type="protein sequence ID" value="GEU54621.1"/>
    <property type="molecule type" value="Genomic_DNA"/>
</dbReference>
<comment type="caution">
    <text evidence="3">The sequence shown here is derived from an EMBL/GenBank/DDBJ whole genome shotgun (WGS) entry which is preliminary data.</text>
</comment>
<gene>
    <name evidence="3" type="ORF">Tci_026599</name>
</gene>
<evidence type="ECO:0000259" key="2">
    <source>
        <dbReference type="Pfam" id="PF25597"/>
    </source>
</evidence>
<feature type="compositionally biased region" description="Basic and acidic residues" evidence="1">
    <location>
        <begin position="323"/>
        <end position="333"/>
    </location>
</feature>